<evidence type="ECO:0000313" key="3">
    <source>
        <dbReference type="Proteomes" id="UP000694410"/>
    </source>
</evidence>
<dbReference type="Proteomes" id="UP000694410">
    <property type="component" value="Unplaced"/>
</dbReference>
<keyword evidence="3" id="KW-1185">Reference proteome</keyword>
<protein>
    <submittedName>
        <fullName evidence="2">Uncharacterized protein</fullName>
    </submittedName>
</protein>
<evidence type="ECO:0000256" key="1">
    <source>
        <dbReference type="SAM" id="MobiDB-lite"/>
    </source>
</evidence>
<dbReference type="AlphaFoldDB" id="A0A8C0V2Y3"/>
<evidence type="ECO:0000313" key="2">
    <source>
        <dbReference type="Ensembl" id="ENSCCEP00000016092.1"/>
    </source>
</evidence>
<accession>A0A8C0V2Y3</accession>
<reference evidence="2" key="1">
    <citation type="submission" date="2025-08" db="UniProtKB">
        <authorList>
            <consortium name="Ensembl"/>
        </authorList>
    </citation>
    <scope>IDENTIFICATION</scope>
</reference>
<sequence length="125" mass="14483">MAELRPPPPEAVPTPSVPRRGSLQSRPRGSGSLMGVALKCFFRARVCYTSKVKLRETPSDSITKEKKSSYFKKCPFCLSELVWFRFFPELFHYINSLEPPSLKHVFVYEVPWPFLMHYKIVTSHC</sequence>
<feature type="region of interest" description="Disordered" evidence="1">
    <location>
        <begin position="1"/>
        <end position="32"/>
    </location>
</feature>
<name>A0A8C0V2Y3_CYACU</name>
<feature type="compositionally biased region" description="Pro residues" evidence="1">
    <location>
        <begin position="1"/>
        <end position="16"/>
    </location>
</feature>
<organism evidence="2 3">
    <name type="scientific">Cyanistes caeruleus</name>
    <name type="common">Eurasian blue tit</name>
    <name type="synonym">Parus caeruleus</name>
    <dbReference type="NCBI Taxonomy" id="156563"/>
    <lineage>
        <taxon>Eukaryota</taxon>
        <taxon>Metazoa</taxon>
        <taxon>Chordata</taxon>
        <taxon>Craniata</taxon>
        <taxon>Vertebrata</taxon>
        <taxon>Euteleostomi</taxon>
        <taxon>Archelosauria</taxon>
        <taxon>Archosauria</taxon>
        <taxon>Dinosauria</taxon>
        <taxon>Saurischia</taxon>
        <taxon>Theropoda</taxon>
        <taxon>Coelurosauria</taxon>
        <taxon>Aves</taxon>
        <taxon>Neognathae</taxon>
        <taxon>Neoaves</taxon>
        <taxon>Telluraves</taxon>
        <taxon>Australaves</taxon>
        <taxon>Passeriformes</taxon>
        <taxon>Paridae</taxon>
        <taxon>Cyanistes</taxon>
    </lineage>
</organism>
<proteinExistence type="predicted"/>
<reference evidence="2" key="2">
    <citation type="submission" date="2025-09" db="UniProtKB">
        <authorList>
            <consortium name="Ensembl"/>
        </authorList>
    </citation>
    <scope>IDENTIFICATION</scope>
</reference>
<dbReference type="Ensembl" id="ENSCCET00000024929.1">
    <property type="protein sequence ID" value="ENSCCEP00000016092.1"/>
    <property type="gene ID" value="ENSCCEG00000015114.1"/>
</dbReference>